<dbReference type="SUPFAM" id="SSF55174">
    <property type="entry name" value="Alpha-L RNA-binding motif"/>
    <property type="match status" value="1"/>
</dbReference>
<name>A0A517SG21_9PLAN</name>
<dbReference type="SMART" id="SM00363">
    <property type="entry name" value="S4"/>
    <property type="match status" value="1"/>
</dbReference>
<dbReference type="PROSITE" id="PS50889">
    <property type="entry name" value="S4"/>
    <property type="match status" value="1"/>
</dbReference>
<dbReference type="GO" id="GO:0000455">
    <property type="term" value="P:enzyme-directed rRNA pseudouridine synthesis"/>
    <property type="evidence" value="ECO:0007669"/>
    <property type="project" value="UniProtKB-ARBA"/>
</dbReference>
<comment type="similarity">
    <text evidence="1 4">Belongs to the pseudouridine synthase RsuA family.</text>
</comment>
<dbReference type="PANTHER" id="PTHR47683">
    <property type="entry name" value="PSEUDOURIDINE SYNTHASE FAMILY PROTEIN-RELATED"/>
    <property type="match status" value="1"/>
</dbReference>
<reference evidence="7 8" key="1">
    <citation type="submission" date="2019-02" db="EMBL/GenBank/DDBJ databases">
        <title>Deep-cultivation of Planctomycetes and their phenomic and genomic characterization uncovers novel biology.</title>
        <authorList>
            <person name="Wiegand S."/>
            <person name="Jogler M."/>
            <person name="Boedeker C."/>
            <person name="Pinto D."/>
            <person name="Vollmers J."/>
            <person name="Rivas-Marin E."/>
            <person name="Kohn T."/>
            <person name="Peeters S.H."/>
            <person name="Heuer A."/>
            <person name="Rast P."/>
            <person name="Oberbeckmann S."/>
            <person name="Bunk B."/>
            <person name="Jeske O."/>
            <person name="Meyerdierks A."/>
            <person name="Storesund J.E."/>
            <person name="Kallscheuer N."/>
            <person name="Luecker S."/>
            <person name="Lage O.M."/>
            <person name="Pohl T."/>
            <person name="Merkel B.J."/>
            <person name="Hornburger P."/>
            <person name="Mueller R.-W."/>
            <person name="Bruemmer F."/>
            <person name="Labrenz M."/>
            <person name="Spormann A.M."/>
            <person name="Op den Camp H."/>
            <person name="Overmann J."/>
            <person name="Amann R."/>
            <person name="Jetten M.S.M."/>
            <person name="Mascher T."/>
            <person name="Medema M.H."/>
            <person name="Devos D.P."/>
            <person name="Kaster A.-K."/>
            <person name="Ovreas L."/>
            <person name="Rohde M."/>
            <person name="Galperin M.Y."/>
            <person name="Jogler C."/>
        </authorList>
    </citation>
    <scope>NUCLEOTIDE SEQUENCE [LARGE SCALE GENOMIC DNA]</scope>
    <source>
        <strain evidence="7 8">Pan44</strain>
    </source>
</reference>
<dbReference type="AlphaFoldDB" id="A0A517SG21"/>
<dbReference type="GO" id="GO:0120159">
    <property type="term" value="F:rRNA pseudouridine synthase activity"/>
    <property type="evidence" value="ECO:0007669"/>
    <property type="project" value="UniProtKB-ARBA"/>
</dbReference>
<dbReference type="Pfam" id="PF01479">
    <property type="entry name" value="S4"/>
    <property type="match status" value="1"/>
</dbReference>
<feature type="compositionally biased region" description="Basic and acidic residues" evidence="5">
    <location>
        <begin position="299"/>
        <end position="316"/>
    </location>
</feature>
<evidence type="ECO:0000313" key="7">
    <source>
        <dbReference type="EMBL" id="QDT55017.1"/>
    </source>
</evidence>
<dbReference type="InterPro" id="IPR000748">
    <property type="entry name" value="PsdUridine_synth_RsuA/RluB/E/F"/>
</dbReference>
<dbReference type="InterPro" id="IPR018496">
    <property type="entry name" value="PsdUridine_synth_RsuA/RluB_CS"/>
</dbReference>
<dbReference type="FunFam" id="3.10.290.10:FF:000003">
    <property type="entry name" value="Pseudouridine synthase"/>
    <property type="match status" value="1"/>
</dbReference>
<dbReference type="RefSeq" id="WP_145030817.1">
    <property type="nucleotide sequence ID" value="NZ_CP036271.1"/>
</dbReference>
<evidence type="ECO:0000259" key="6">
    <source>
        <dbReference type="SMART" id="SM00363"/>
    </source>
</evidence>
<feature type="compositionally biased region" description="Basic and acidic residues" evidence="5">
    <location>
        <begin position="249"/>
        <end position="268"/>
    </location>
</feature>
<feature type="domain" description="RNA-binding S4" evidence="6">
    <location>
        <begin position="12"/>
        <end position="76"/>
    </location>
</feature>
<dbReference type="CDD" id="cd02870">
    <property type="entry name" value="PseudoU_synth_RsuA_like"/>
    <property type="match status" value="1"/>
</dbReference>
<gene>
    <name evidence="7" type="primary">rluB</name>
    <name evidence="7" type="ORF">Pan44_30580</name>
</gene>
<dbReference type="InterPro" id="IPR006145">
    <property type="entry name" value="PsdUridine_synth_RsuA/RluA"/>
</dbReference>
<dbReference type="CDD" id="cd00165">
    <property type="entry name" value="S4"/>
    <property type="match status" value="1"/>
</dbReference>
<dbReference type="KEGG" id="ccos:Pan44_30580"/>
<protein>
    <recommendedName>
        <fullName evidence="4">Pseudouridine synthase</fullName>
        <ecNumber evidence="4">5.4.99.-</ecNumber>
    </recommendedName>
</protein>
<dbReference type="Gene3D" id="3.30.70.1560">
    <property type="entry name" value="Alpha-L RNA-binding motif"/>
    <property type="match status" value="1"/>
</dbReference>
<sequence length="387" mass="42722">MDSSETPARPRIRLQRFLASCGLGSRRACEEFITEGRITVDGQTVSELGATVDPSSQTIALDGERLRMERKKYYVLHKPPGYLCTNSDPSGRRKAIDLLPAEGPRLFTVGRLDENSTGLLVVTNDGDLAEKLAHPRNQIFRTYQIQVAGHPTSAVYESLKEGLRFAEGRFRVRAIKSLKKVGQSTWLEVVLSEGHNREVRRLFARVGHKVLKLSRVSFGPIRLGKLKMGEFRDLSVQEVEALHGILANVRERGPGPDSGQGRDRREGSGPKPAFESKGPARKRSAFSKDRQRSPFPGKTRTESGEQARPSFGERGRPSGVGKGRRTAADKARREISDRGRPSSEGKGRDAAGEKKFAPTARPKSGKRPSFRPKAAGGGRPRSKKPRR</sequence>
<dbReference type="InParanoid" id="A0A517SG21"/>
<proteinExistence type="inferred from homology"/>
<accession>A0A517SG21</accession>
<dbReference type="FunCoup" id="A0A517SG21">
    <property type="interactions" value="342"/>
</dbReference>
<keyword evidence="3" id="KW-0694">RNA-binding</keyword>
<dbReference type="Gene3D" id="3.10.290.10">
    <property type="entry name" value="RNA-binding S4 domain"/>
    <property type="match status" value="1"/>
</dbReference>
<dbReference type="OrthoDB" id="9807213at2"/>
<dbReference type="InterPro" id="IPR036986">
    <property type="entry name" value="S4_RNA-bd_sf"/>
</dbReference>
<dbReference type="Pfam" id="PF00849">
    <property type="entry name" value="PseudoU_synth_2"/>
    <property type="match status" value="1"/>
</dbReference>
<feature type="compositionally biased region" description="Basic and acidic residues" evidence="5">
    <location>
        <begin position="326"/>
        <end position="356"/>
    </location>
</feature>
<dbReference type="NCBIfam" id="TIGR00093">
    <property type="entry name" value="pseudouridine synthase"/>
    <property type="match status" value="1"/>
</dbReference>
<dbReference type="PANTHER" id="PTHR47683:SF2">
    <property type="entry name" value="RNA-BINDING S4 DOMAIN-CONTAINING PROTEIN"/>
    <property type="match status" value="1"/>
</dbReference>
<dbReference type="InterPro" id="IPR002942">
    <property type="entry name" value="S4_RNA-bd"/>
</dbReference>
<dbReference type="Proteomes" id="UP000315700">
    <property type="component" value="Chromosome"/>
</dbReference>
<dbReference type="InterPro" id="IPR020094">
    <property type="entry name" value="TruA/RsuA/RluB/E/F_N"/>
</dbReference>
<dbReference type="GO" id="GO:0003723">
    <property type="term" value="F:RNA binding"/>
    <property type="evidence" value="ECO:0007669"/>
    <property type="project" value="UniProtKB-KW"/>
</dbReference>
<dbReference type="InterPro" id="IPR050343">
    <property type="entry name" value="RsuA_PseudoU_synthase"/>
</dbReference>
<keyword evidence="2 4" id="KW-0413">Isomerase</keyword>
<evidence type="ECO:0000256" key="2">
    <source>
        <dbReference type="ARBA" id="ARBA00023235"/>
    </source>
</evidence>
<evidence type="ECO:0000256" key="3">
    <source>
        <dbReference type="PROSITE-ProRule" id="PRU00182"/>
    </source>
</evidence>
<dbReference type="InterPro" id="IPR020103">
    <property type="entry name" value="PsdUridine_synth_cat_dom_sf"/>
</dbReference>
<evidence type="ECO:0000256" key="5">
    <source>
        <dbReference type="SAM" id="MobiDB-lite"/>
    </source>
</evidence>
<organism evidence="7 8">
    <name type="scientific">Caulifigura coniformis</name>
    <dbReference type="NCBI Taxonomy" id="2527983"/>
    <lineage>
        <taxon>Bacteria</taxon>
        <taxon>Pseudomonadati</taxon>
        <taxon>Planctomycetota</taxon>
        <taxon>Planctomycetia</taxon>
        <taxon>Planctomycetales</taxon>
        <taxon>Planctomycetaceae</taxon>
        <taxon>Caulifigura</taxon>
    </lineage>
</organism>
<dbReference type="EMBL" id="CP036271">
    <property type="protein sequence ID" value="QDT55017.1"/>
    <property type="molecule type" value="Genomic_DNA"/>
</dbReference>
<dbReference type="PROSITE" id="PS01149">
    <property type="entry name" value="PSI_RSU"/>
    <property type="match status" value="1"/>
</dbReference>
<dbReference type="Gene3D" id="3.30.70.580">
    <property type="entry name" value="Pseudouridine synthase I, catalytic domain, N-terminal subdomain"/>
    <property type="match status" value="1"/>
</dbReference>
<evidence type="ECO:0000256" key="4">
    <source>
        <dbReference type="RuleBase" id="RU003887"/>
    </source>
</evidence>
<keyword evidence="8" id="KW-1185">Reference proteome</keyword>
<feature type="region of interest" description="Disordered" evidence="5">
    <location>
        <begin position="247"/>
        <end position="387"/>
    </location>
</feature>
<dbReference type="InterPro" id="IPR042092">
    <property type="entry name" value="PsdUridine_s_RsuA/RluB/E/F_cat"/>
</dbReference>
<dbReference type="SUPFAM" id="SSF55120">
    <property type="entry name" value="Pseudouridine synthase"/>
    <property type="match status" value="1"/>
</dbReference>
<dbReference type="EC" id="5.4.99.-" evidence="4"/>
<evidence type="ECO:0000256" key="1">
    <source>
        <dbReference type="ARBA" id="ARBA00008348"/>
    </source>
</evidence>
<evidence type="ECO:0000313" key="8">
    <source>
        <dbReference type="Proteomes" id="UP000315700"/>
    </source>
</evidence>